<dbReference type="SUPFAM" id="SSF54637">
    <property type="entry name" value="Thioesterase/thiol ester dehydrase-isomerase"/>
    <property type="match status" value="1"/>
</dbReference>
<keyword evidence="1" id="KW-0378">Hydrolase</keyword>
<dbReference type="PANTHER" id="PTHR43240">
    <property type="entry name" value="1,4-DIHYDROXY-2-NAPHTHOYL-COA THIOESTERASE 1"/>
    <property type="match status" value="1"/>
</dbReference>
<comment type="caution">
    <text evidence="9">The sequence shown here is derived from an EMBL/GenBank/DDBJ whole genome shotgun (WGS) entry which is preliminary data.</text>
</comment>
<dbReference type="EMBL" id="NDXW01000001">
    <property type="protein sequence ID" value="RDH46614.1"/>
    <property type="molecule type" value="Genomic_DNA"/>
</dbReference>
<proteinExistence type="inferred from homology"/>
<evidence type="ECO:0000256" key="4">
    <source>
        <dbReference type="ARBA" id="ARBA00038381"/>
    </source>
</evidence>
<dbReference type="InterPro" id="IPR029069">
    <property type="entry name" value="HotDog_dom_sf"/>
</dbReference>
<keyword evidence="10" id="KW-1185">Reference proteome</keyword>
<protein>
    <recommendedName>
        <fullName evidence="6">Medium/long-chain acyl-CoA thioesterase YigI</fullName>
        <ecNumber evidence="5">3.1.2.20</ecNumber>
    </recommendedName>
</protein>
<comment type="catalytic activity">
    <reaction evidence="2">
        <text>a fatty acyl-CoA + H2O = a fatty acid + CoA + H(+)</text>
        <dbReference type="Rhea" id="RHEA:16781"/>
        <dbReference type="ChEBI" id="CHEBI:15377"/>
        <dbReference type="ChEBI" id="CHEBI:15378"/>
        <dbReference type="ChEBI" id="CHEBI:28868"/>
        <dbReference type="ChEBI" id="CHEBI:57287"/>
        <dbReference type="ChEBI" id="CHEBI:77636"/>
        <dbReference type="EC" id="3.1.2.20"/>
    </reaction>
</comment>
<evidence type="ECO:0000256" key="1">
    <source>
        <dbReference type="ARBA" id="ARBA00022801"/>
    </source>
</evidence>
<dbReference type="EC" id="3.1.2.20" evidence="5"/>
<evidence type="ECO:0000256" key="5">
    <source>
        <dbReference type="ARBA" id="ARBA00038894"/>
    </source>
</evidence>
<dbReference type="GO" id="GO:0047617">
    <property type="term" value="F:fatty acyl-CoA hydrolase activity"/>
    <property type="evidence" value="ECO:0007669"/>
    <property type="project" value="UniProtKB-EC"/>
</dbReference>
<reference evidence="9 10" key="1">
    <citation type="submission" date="2017-04" db="EMBL/GenBank/DDBJ databases">
        <title>Draft genome sequence of Zooshikella ganghwensis VG4 isolated from Red Sea sediments.</title>
        <authorList>
            <person name="Rehman Z."/>
            <person name="Alam I."/>
            <person name="Kamau A."/>
            <person name="Bajic V."/>
            <person name="Leiknes T."/>
        </authorList>
    </citation>
    <scope>NUCLEOTIDE SEQUENCE [LARGE SCALE GENOMIC DNA]</scope>
    <source>
        <strain evidence="9 10">VG4</strain>
    </source>
</reference>
<evidence type="ECO:0000259" key="8">
    <source>
        <dbReference type="Pfam" id="PF03061"/>
    </source>
</evidence>
<dbReference type="CDD" id="cd03443">
    <property type="entry name" value="PaaI_thioesterase"/>
    <property type="match status" value="1"/>
</dbReference>
<comment type="catalytic activity">
    <reaction evidence="3">
        <text>a long-chain fatty acyl-CoA + H2O = a long-chain fatty acid + CoA + H(+)</text>
        <dbReference type="Rhea" id="RHEA:67680"/>
        <dbReference type="ChEBI" id="CHEBI:15377"/>
        <dbReference type="ChEBI" id="CHEBI:15378"/>
        <dbReference type="ChEBI" id="CHEBI:57287"/>
        <dbReference type="ChEBI" id="CHEBI:57560"/>
        <dbReference type="ChEBI" id="CHEBI:83139"/>
    </reaction>
</comment>
<evidence type="ECO:0000256" key="2">
    <source>
        <dbReference type="ARBA" id="ARBA00035880"/>
    </source>
</evidence>
<dbReference type="NCBIfam" id="NF008675">
    <property type="entry name" value="PRK11688.1"/>
    <property type="match status" value="1"/>
</dbReference>
<dbReference type="PANTHER" id="PTHR43240:SF20">
    <property type="entry name" value="MEDIUM_LONG-CHAIN ACYL-COA THIOESTERASE YIGI"/>
    <property type="match status" value="1"/>
</dbReference>
<evidence type="ECO:0000256" key="7">
    <source>
        <dbReference type="ARBA" id="ARBA00048062"/>
    </source>
</evidence>
<evidence type="ECO:0000256" key="3">
    <source>
        <dbReference type="ARBA" id="ARBA00036002"/>
    </source>
</evidence>
<comment type="catalytic activity">
    <reaction evidence="7">
        <text>a medium-chain fatty acyl-CoA + H2O = a medium-chain fatty acid + CoA + H(+)</text>
        <dbReference type="Rhea" id="RHEA:68184"/>
        <dbReference type="ChEBI" id="CHEBI:15377"/>
        <dbReference type="ChEBI" id="CHEBI:15378"/>
        <dbReference type="ChEBI" id="CHEBI:57287"/>
        <dbReference type="ChEBI" id="CHEBI:59558"/>
        <dbReference type="ChEBI" id="CHEBI:90546"/>
    </reaction>
</comment>
<dbReference type="Pfam" id="PF03061">
    <property type="entry name" value="4HBT"/>
    <property type="match status" value="1"/>
</dbReference>
<organism evidence="9 10">
    <name type="scientific">Zooshikella ganghwensis</name>
    <dbReference type="NCBI Taxonomy" id="202772"/>
    <lineage>
        <taxon>Bacteria</taxon>
        <taxon>Pseudomonadati</taxon>
        <taxon>Pseudomonadota</taxon>
        <taxon>Gammaproteobacteria</taxon>
        <taxon>Oceanospirillales</taxon>
        <taxon>Zooshikellaceae</taxon>
        <taxon>Zooshikella</taxon>
    </lineage>
</organism>
<accession>A0A4P9VW38</accession>
<evidence type="ECO:0000256" key="6">
    <source>
        <dbReference type="ARBA" id="ARBA00040062"/>
    </source>
</evidence>
<dbReference type="InterPro" id="IPR006683">
    <property type="entry name" value="Thioestr_dom"/>
</dbReference>
<name>A0A4P9VW38_9GAMM</name>
<dbReference type="Proteomes" id="UP000257039">
    <property type="component" value="Unassembled WGS sequence"/>
</dbReference>
<evidence type="ECO:0000313" key="9">
    <source>
        <dbReference type="EMBL" id="RDH46614.1"/>
    </source>
</evidence>
<dbReference type="Gene3D" id="3.10.129.10">
    <property type="entry name" value="Hotdog Thioesterase"/>
    <property type="match status" value="1"/>
</dbReference>
<dbReference type="InterPro" id="IPR003736">
    <property type="entry name" value="PAAI_dom"/>
</dbReference>
<gene>
    <name evidence="9" type="ORF">B9G39_02015</name>
</gene>
<feature type="domain" description="Thioesterase" evidence="8">
    <location>
        <begin position="41"/>
        <end position="131"/>
    </location>
</feature>
<evidence type="ECO:0000313" key="10">
    <source>
        <dbReference type="Proteomes" id="UP000257039"/>
    </source>
</evidence>
<dbReference type="NCBIfam" id="TIGR00369">
    <property type="entry name" value="unchar_dom_1"/>
    <property type="match status" value="1"/>
</dbReference>
<comment type="similarity">
    <text evidence="4">Belongs to the YigI thioesterase family.</text>
</comment>
<sequence length="140" mass="15547">MSFFDKVPFNKFLGMKITRVEAGCVEMYLPMKEELIGNYFMGILHGGVISAMLDVTGGAMALVGAFRKLEHLSLDERIKRLAKISTIDLRVDYLRPGRGNAFYVVATLLRSGNKVAVTRSEFYNDQHELCAVGTGTYLCG</sequence>
<dbReference type="AlphaFoldDB" id="A0A4P9VW38"/>